<evidence type="ECO:0000313" key="3">
    <source>
        <dbReference type="Proteomes" id="UP000054018"/>
    </source>
</evidence>
<reference evidence="3" key="2">
    <citation type="submission" date="2015-01" db="EMBL/GenBank/DDBJ databases">
        <title>Evolutionary Origins and Diversification of the Mycorrhizal Mutualists.</title>
        <authorList>
            <consortium name="DOE Joint Genome Institute"/>
            <consortium name="Mycorrhizal Genomics Consortium"/>
            <person name="Kohler A."/>
            <person name="Kuo A."/>
            <person name="Nagy L.G."/>
            <person name="Floudas D."/>
            <person name="Copeland A."/>
            <person name="Barry K.W."/>
            <person name="Cichocki N."/>
            <person name="Veneault-Fourrey C."/>
            <person name="LaButti K."/>
            <person name="Lindquist E.A."/>
            <person name="Lipzen A."/>
            <person name="Lundell T."/>
            <person name="Morin E."/>
            <person name="Murat C."/>
            <person name="Riley R."/>
            <person name="Ohm R."/>
            <person name="Sun H."/>
            <person name="Tunlid A."/>
            <person name="Henrissat B."/>
            <person name="Grigoriev I.V."/>
            <person name="Hibbett D.S."/>
            <person name="Martin F."/>
        </authorList>
    </citation>
    <scope>NUCLEOTIDE SEQUENCE [LARGE SCALE GENOMIC DNA]</scope>
    <source>
        <strain evidence="3">441</strain>
    </source>
</reference>
<dbReference type="HOGENOM" id="CLU_1461887_0_0_1"/>
<organism evidence="2 3">
    <name type="scientific">Pisolithus microcarpus 441</name>
    <dbReference type="NCBI Taxonomy" id="765257"/>
    <lineage>
        <taxon>Eukaryota</taxon>
        <taxon>Fungi</taxon>
        <taxon>Dikarya</taxon>
        <taxon>Basidiomycota</taxon>
        <taxon>Agaricomycotina</taxon>
        <taxon>Agaricomycetes</taxon>
        <taxon>Agaricomycetidae</taxon>
        <taxon>Boletales</taxon>
        <taxon>Sclerodermatineae</taxon>
        <taxon>Pisolithaceae</taxon>
        <taxon>Pisolithus</taxon>
    </lineage>
</organism>
<sequence length="194" mass="20884">MTFLDRKLNVTAADPTAVATTPNTLNELEDAVAHVASAAAWAVLTTSGYCNISSGETSVSVQVTKTRLNINVIPVRYSLVFLVLGSSNFFLHTMLQVTIGLAISTILLGISILLTRDPRGLPPDCRVQAANTIESTGILEVIWLSSQHAIVQKRIASVQSPSLPELRKAELFHVALGHPGPLDIERDSGIFEEK</sequence>
<dbReference type="AlphaFoldDB" id="A0A0C9YN91"/>
<evidence type="ECO:0000313" key="2">
    <source>
        <dbReference type="EMBL" id="KIK18206.1"/>
    </source>
</evidence>
<dbReference type="Proteomes" id="UP000054018">
    <property type="component" value="Unassembled WGS sequence"/>
</dbReference>
<evidence type="ECO:0000256" key="1">
    <source>
        <dbReference type="SAM" id="Phobius"/>
    </source>
</evidence>
<feature type="transmembrane region" description="Helical" evidence="1">
    <location>
        <begin position="73"/>
        <end position="91"/>
    </location>
</feature>
<dbReference type="OrthoDB" id="2644397at2759"/>
<reference evidence="2 3" key="1">
    <citation type="submission" date="2014-04" db="EMBL/GenBank/DDBJ databases">
        <authorList>
            <consortium name="DOE Joint Genome Institute"/>
            <person name="Kuo A."/>
            <person name="Kohler A."/>
            <person name="Costa M.D."/>
            <person name="Nagy L.G."/>
            <person name="Floudas D."/>
            <person name="Copeland A."/>
            <person name="Barry K.W."/>
            <person name="Cichocki N."/>
            <person name="Veneault-Fourrey C."/>
            <person name="LaButti K."/>
            <person name="Lindquist E.A."/>
            <person name="Lipzen A."/>
            <person name="Lundell T."/>
            <person name="Morin E."/>
            <person name="Murat C."/>
            <person name="Sun H."/>
            <person name="Tunlid A."/>
            <person name="Henrissat B."/>
            <person name="Grigoriev I.V."/>
            <person name="Hibbett D.S."/>
            <person name="Martin F."/>
            <person name="Nordberg H.P."/>
            <person name="Cantor M.N."/>
            <person name="Hua S.X."/>
        </authorList>
    </citation>
    <scope>NUCLEOTIDE SEQUENCE [LARGE SCALE GENOMIC DNA]</scope>
    <source>
        <strain evidence="2 3">441</strain>
    </source>
</reference>
<proteinExistence type="predicted"/>
<keyword evidence="1" id="KW-0472">Membrane</keyword>
<protein>
    <submittedName>
        <fullName evidence="2">Uncharacterized protein</fullName>
    </submittedName>
</protein>
<dbReference type="EMBL" id="KN833811">
    <property type="protein sequence ID" value="KIK18206.1"/>
    <property type="molecule type" value="Genomic_DNA"/>
</dbReference>
<name>A0A0C9YN91_9AGAM</name>
<dbReference type="STRING" id="765257.A0A0C9YN91"/>
<gene>
    <name evidence="2" type="ORF">PISMIDRAFT_197727</name>
</gene>
<keyword evidence="1" id="KW-1133">Transmembrane helix</keyword>
<accession>A0A0C9YN91</accession>
<keyword evidence="3" id="KW-1185">Reference proteome</keyword>
<feature type="transmembrane region" description="Helical" evidence="1">
    <location>
        <begin position="97"/>
        <end position="114"/>
    </location>
</feature>
<keyword evidence="1" id="KW-0812">Transmembrane</keyword>